<evidence type="ECO:0000256" key="4">
    <source>
        <dbReference type="ARBA" id="ARBA00023136"/>
    </source>
</evidence>
<dbReference type="PANTHER" id="PTHR16023:SF0">
    <property type="entry name" value="PROTEIN VAC14 HOMOLOG"/>
    <property type="match status" value="1"/>
</dbReference>
<evidence type="ECO:0000259" key="7">
    <source>
        <dbReference type="Pfam" id="PF11916"/>
    </source>
</evidence>
<dbReference type="GO" id="GO:0010008">
    <property type="term" value="C:endosome membrane"/>
    <property type="evidence" value="ECO:0007669"/>
    <property type="project" value="TreeGrafter"/>
</dbReference>
<feature type="region of interest" description="Disordered" evidence="6">
    <location>
        <begin position="734"/>
        <end position="804"/>
    </location>
</feature>
<evidence type="ECO:0000313" key="9">
    <source>
        <dbReference type="Proteomes" id="UP000242875"/>
    </source>
</evidence>
<dbReference type="InterPro" id="IPR021133">
    <property type="entry name" value="HEAT_type_2"/>
</dbReference>
<organism evidence="8 9">
    <name type="scientific">Bifiguratus adelaidae</name>
    <dbReference type="NCBI Taxonomy" id="1938954"/>
    <lineage>
        <taxon>Eukaryota</taxon>
        <taxon>Fungi</taxon>
        <taxon>Fungi incertae sedis</taxon>
        <taxon>Mucoromycota</taxon>
        <taxon>Mucoromycotina</taxon>
        <taxon>Endogonomycetes</taxon>
        <taxon>Endogonales</taxon>
        <taxon>Endogonales incertae sedis</taxon>
        <taxon>Bifiguratus</taxon>
    </lineage>
</organism>
<sequence length="844" mass="93546">MAESALSPQLQRGLSDKLYERRKAAALEIEKLVRDAAATPDKVKPLIDALIHDFVYSVQPNAKNGGLIGLAAATIALGQNITPYLPDVVPPVLYCFGDQDSRVRYYACESMYNICKVAKGEILRFFNDVFDAMCKLAADSELTVKNGAELLDRLLKDIVSEYSTTYISPNMLPLNPAEKPDPDDIPPSLPRNTAFSLSRFIPLLAERIYTQNAFTRQFLVSWIQVLDSIPDLELVSFLPEFLDGLIKFLSDPNEEVRVATGVVLADFLREIRQAAKIRQHRPDAHDMKRPSNAVESRAENGEDAEVAQAQDTTSTIDEQDVSTGKGDWLPGQGVIVKYDDIVSILMPHLSSTDQETQNTALRWINHFISIAKDIMLHFTPQLISAILPSLAHETNTIRIIAIEANSNLQKLVYNTPLSDDTTRSYALPADAGTSAFATKADVSTGRSSAQQDTELTSAKEDPFDYNATVAALTLQFLNEHEETRTASLDWLLMLHKKAPYKILASDDGTFPVLLKTLSDPSEEASSQTLQSERIYRSLAEILEKDEDLEFASIMVQNLNIILVTSPELAELRKRLKNLESKDGQILFTALYKSWCHNAVATFALCLLAQAYEHAASLLQTFAELEITVNFLIQIDKLVQLLESPVFTYLRLQLLEPDKYPYLYKCLYGLLMLLPQSSAFATLRNRLNSVSSLGFFHVMPRTTAQLDPTKRKTGTIKVDDPGVRWDSLLNHFRQVQSKHEKSRKQALQDLTRSTTTRRRSKQSSTPVNSTPSSKPSTGNAMDRQGSGGASSWSNQSSNAMSPNNSMGGLGMGMGIALPGGVGNVMGGMRNNVPSPVNARRVPRRK</sequence>
<keyword evidence="9" id="KW-1185">Reference proteome</keyword>
<feature type="compositionally biased region" description="Polar residues" evidence="6">
    <location>
        <begin position="765"/>
        <end position="778"/>
    </location>
</feature>
<feature type="region of interest" description="Disordered" evidence="6">
    <location>
        <begin position="278"/>
        <end position="325"/>
    </location>
</feature>
<feature type="domain" description="Vacuolar protein 14 C-terminal Fig4-binding" evidence="7">
    <location>
        <begin position="527"/>
        <end position="689"/>
    </location>
</feature>
<feature type="repeat" description="HEAT" evidence="5">
    <location>
        <begin position="88"/>
        <end position="124"/>
    </location>
</feature>
<dbReference type="EMBL" id="MVBO01000009">
    <property type="protein sequence ID" value="OZJ05817.1"/>
    <property type="molecule type" value="Genomic_DNA"/>
</dbReference>
<dbReference type="InterPro" id="IPR011989">
    <property type="entry name" value="ARM-like"/>
</dbReference>
<gene>
    <name evidence="8" type="ORF">BZG36_00950</name>
</gene>
<reference evidence="8 9" key="1">
    <citation type="journal article" date="2017" name="Mycologia">
        <title>Bifiguratus adelaidae, gen. et sp. nov., a new member of Mucoromycotina in endophytic and soil-dwelling habitats.</title>
        <authorList>
            <person name="Torres-Cruz T.J."/>
            <person name="Billingsley Tobias T.L."/>
            <person name="Almatruk M."/>
            <person name="Hesse C."/>
            <person name="Kuske C.R."/>
            <person name="Desiro A."/>
            <person name="Benucci G.M."/>
            <person name="Bonito G."/>
            <person name="Stajich J.E."/>
            <person name="Dunlap C."/>
            <person name="Arnold A.E."/>
            <person name="Porras-Alfaro A."/>
        </authorList>
    </citation>
    <scope>NUCLEOTIDE SEQUENCE [LARGE SCALE GENOMIC DNA]</scope>
    <source>
        <strain evidence="8 9">AZ0501</strain>
    </source>
</reference>
<evidence type="ECO:0000256" key="2">
    <source>
        <dbReference type="ARBA" id="ARBA00010225"/>
    </source>
</evidence>
<dbReference type="GO" id="GO:0006661">
    <property type="term" value="P:phosphatidylinositol biosynthetic process"/>
    <property type="evidence" value="ECO:0007669"/>
    <property type="project" value="InterPro"/>
</dbReference>
<dbReference type="PROSITE" id="PS50077">
    <property type="entry name" value="HEAT_REPEAT"/>
    <property type="match status" value="1"/>
</dbReference>
<dbReference type="Proteomes" id="UP000242875">
    <property type="component" value="Unassembled WGS sequence"/>
</dbReference>
<dbReference type="PANTHER" id="PTHR16023">
    <property type="entry name" value="TAX1 BINDING PROTEIN-RELATED"/>
    <property type="match status" value="1"/>
</dbReference>
<dbReference type="Pfam" id="PF11916">
    <property type="entry name" value="Vac14_Fig4_bd"/>
    <property type="match status" value="1"/>
</dbReference>
<dbReference type="GO" id="GO:0000329">
    <property type="term" value="C:fungal-type vacuole membrane"/>
    <property type="evidence" value="ECO:0007669"/>
    <property type="project" value="TreeGrafter"/>
</dbReference>
<evidence type="ECO:0000256" key="3">
    <source>
        <dbReference type="ARBA" id="ARBA00022737"/>
    </source>
</evidence>
<dbReference type="InterPro" id="IPR026825">
    <property type="entry name" value="Vac14"/>
</dbReference>
<name>A0A261Y5D9_9FUNG</name>
<comment type="similarity">
    <text evidence="2">Belongs to the VAC14 family.</text>
</comment>
<dbReference type="Pfam" id="PF12755">
    <property type="entry name" value="Vac14_Fab1_bd"/>
    <property type="match status" value="1"/>
</dbReference>
<protein>
    <recommendedName>
        <fullName evidence="7">Vacuolar protein 14 C-terminal Fig4-binding domain-containing protein</fullName>
    </recommendedName>
</protein>
<dbReference type="Gene3D" id="1.25.10.10">
    <property type="entry name" value="Leucine-rich Repeat Variant"/>
    <property type="match status" value="2"/>
</dbReference>
<accession>A0A261Y5D9</accession>
<keyword evidence="3" id="KW-0677">Repeat</keyword>
<evidence type="ECO:0000256" key="6">
    <source>
        <dbReference type="SAM" id="MobiDB-lite"/>
    </source>
</evidence>
<dbReference type="OrthoDB" id="5574975at2759"/>
<proteinExistence type="inferred from homology"/>
<dbReference type="GO" id="GO:0070772">
    <property type="term" value="C:PAS complex"/>
    <property type="evidence" value="ECO:0007669"/>
    <property type="project" value="InterPro"/>
</dbReference>
<dbReference type="AlphaFoldDB" id="A0A261Y5D9"/>
<dbReference type="InterPro" id="IPR016024">
    <property type="entry name" value="ARM-type_fold"/>
</dbReference>
<feature type="compositionally biased region" description="Low complexity" evidence="6">
    <location>
        <begin position="788"/>
        <end position="804"/>
    </location>
</feature>
<keyword evidence="4" id="KW-0472">Membrane</keyword>
<dbReference type="SUPFAM" id="SSF48371">
    <property type="entry name" value="ARM repeat"/>
    <property type="match status" value="1"/>
</dbReference>
<evidence type="ECO:0000313" key="8">
    <source>
        <dbReference type="EMBL" id="OZJ05817.1"/>
    </source>
</evidence>
<comment type="caution">
    <text evidence="8">The sequence shown here is derived from an EMBL/GenBank/DDBJ whole genome shotgun (WGS) entry which is preliminary data.</text>
</comment>
<evidence type="ECO:0000256" key="5">
    <source>
        <dbReference type="PROSITE-ProRule" id="PRU00103"/>
    </source>
</evidence>
<evidence type="ECO:0000256" key="1">
    <source>
        <dbReference type="ARBA" id="ARBA00004308"/>
    </source>
</evidence>
<comment type="subcellular location">
    <subcellularLocation>
        <location evidence="1">Endomembrane system</location>
    </subcellularLocation>
</comment>
<dbReference type="InterPro" id="IPR021841">
    <property type="entry name" value="VAC14_Fig4p-bd"/>
</dbReference>
<feature type="compositionally biased region" description="Basic and acidic residues" evidence="6">
    <location>
        <begin position="280"/>
        <end position="289"/>
    </location>
</feature>
<feature type="region of interest" description="Disordered" evidence="6">
    <location>
        <begin position="816"/>
        <end position="844"/>
    </location>
</feature>